<evidence type="ECO:0000256" key="7">
    <source>
        <dbReference type="ARBA" id="ARBA00023033"/>
    </source>
</evidence>
<dbReference type="SUPFAM" id="SSF51905">
    <property type="entry name" value="FAD/NAD(P)-binding domain"/>
    <property type="match status" value="1"/>
</dbReference>
<dbReference type="PANTHER" id="PTHR43876">
    <property type="entry name" value="UBIQUINONE BIOSYNTHESIS MONOOXYGENASE COQ6, MITOCHONDRIAL"/>
    <property type="match status" value="1"/>
</dbReference>
<name>A0A3N5Y4W4_9ALTE</name>
<dbReference type="NCBIfam" id="NF004356">
    <property type="entry name" value="PRK05732.1"/>
    <property type="match status" value="1"/>
</dbReference>
<dbReference type="RefSeq" id="WP_124025988.1">
    <property type="nucleotide sequence ID" value="NZ_JBHRSN010000005.1"/>
</dbReference>
<accession>A0A3N5Y4W4</accession>
<evidence type="ECO:0000259" key="8">
    <source>
        <dbReference type="Pfam" id="PF01494"/>
    </source>
</evidence>
<evidence type="ECO:0000256" key="2">
    <source>
        <dbReference type="ARBA" id="ARBA00004749"/>
    </source>
</evidence>
<comment type="caution">
    <text evidence="9">The sequence shown here is derived from an EMBL/GenBank/DDBJ whole genome shotgun (WGS) entry which is preliminary data.</text>
</comment>
<dbReference type="NCBIfam" id="TIGR01988">
    <property type="entry name" value="Ubi-OHases"/>
    <property type="match status" value="1"/>
</dbReference>
<keyword evidence="5" id="KW-0274">FAD</keyword>
<evidence type="ECO:0000256" key="5">
    <source>
        <dbReference type="ARBA" id="ARBA00022827"/>
    </source>
</evidence>
<dbReference type="OrthoDB" id="9769565at2"/>
<comment type="pathway">
    <text evidence="2">Cofactor biosynthesis; ubiquinone biosynthesis.</text>
</comment>
<dbReference type="GO" id="GO:0006744">
    <property type="term" value="P:ubiquinone biosynthetic process"/>
    <property type="evidence" value="ECO:0007669"/>
    <property type="project" value="UniProtKB-UniPathway"/>
</dbReference>
<gene>
    <name evidence="9" type="ORF">DRW07_00805</name>
</gene>
<reference evidence="9 10" key="1">
    <citation type="submission" date="2018-11" db="EMBL/GenBank/DDBJ databases">
        <authorList>
            <person name="Ye M.-Q."/>
            <person name="Du Z.-J."/>
        </authorList>
    </citation>
    <scope>NUCLEOTIDE SEQUENCE [LARGE SCALE GENOMIC DNA]</scope>
    <source>
        <strain evidence="9 10">U0105</strain>
    </source>
</reference>
<dbReference type="Proteomes" id="UP000275281">
    <property type="component" value="Unassembled WGS sequence"/>
</dbReference>
<dbReference type="InterPro" id="IPR018168">
    <property type="entry name" value="Ubi_Hdrlase_CS"/>
</dbReference>
<comment type="similarity">
    <text evidence="3">Belongs to the UbiH/COQ6 family.</text>
</comment>
<dbReference type="AlphaFoldDB" id="A0A3N5Y4W4"/>
<keyword evidence="10" id="KW-1185">Reference proteome</keyword>
<dbReference type="PRINTS" id="PR00420">
    <property type="entry name" value="RNGMNOXGNASE"/>
</dbReference>
<dbReference type="InterPro" id="IPR010971">
    <property type="entry name" value="UbiH/COQ6"/>
</dbReference>
<keyword evidence="6" id="KW-0560">Oxidoreductase</keyword>
<dbReference type="NCBIfam" id="TIGR01984">
    <property type="entry name" value="UbiH"/>
    <property type="match status" value="1"/>
</dbReference>
<sequence length="398" mass="43910">MSQGLQNYDIAIIGGGATGCAMALGLQRHTRLNVVLIDAGEPPNPHSEQAGFDQRTIALSDQSLRILQALGCSLNKMVSAPIEHIHVSDKGHAGQVLLHANDYGIEAFGLVVSLAQLGQQLYQSLDLTADRLTYLNRTEVTEIVRTQEHCQFTLSSGKTLTSKLLIMADGGRSTLAEQLGFRRTHNHYEQTAITLSLETSEPHRGWAYERFTDSGPLALLPLESHRFGVVWTVLSDEAEYWLTQSDKQVINHLQAQFGYRCGMIKRISERASYPLALRQLDSVFQHRCVAIGNAAQTLHPIAGQGVNLGFRDVSDLLSVVKEHAQDAGLYSVLRAYQQKRHVDKTRTVFMTDALVRLFSNQHLPLVMGRNIGLTGLNFLPNAKKAFAHNAMGKSHAAL</sequence>
<feature type="domain" description="FAD-binding" evidence="8">
    <location>
        <begin position="8"/>
        <end position="342"/>
    </location>
</feature>
<dbReference type="Pfam" id="PF01494">
    <property type="entry name" value="FAD_binding_3"/>
    <property type="match status" value="1"/>
</dbReference>
<comment type="cofactor">
    <cofactor evidence="1">
        <name>FAD</name>
        <dbReference type="ChEBI" id="CHEBI:57692"/>
    </cofactor>
</comment>
<protein>
    <submittedName>
        <fullName evidence="9">2-octaprenyl-6-methoxyphenyl hydroxylase</fullName>
    </submittedName>
</protein>
<dbReference type="InterPro" id="IPR051205">
    <property type="entry name" value="UbiH/COQ6_monooxygenase"/>
</dbReference>
<dbReference type="EMBL" id="RPOK01000001">
    <property type="protein sequence ID" value="RPJ67986.1"/>
    <property type="molecule type" value="Genomic_DNA"/>
</dbReference>
<dbReference type="Gene3D" id="3.50.50.60">
    <property type="entry name" value="FAD/NAD(P)-binding domain"/>
    <property type="match status" value="2"/>
</dbReference>
<dbReference type="InterPro" id="IPR036188">
    <property type="entry name" value="FAD/NAD-bd_sf"/>
</dbReference>
<dbReference type="GO" id="GO:0071949">
    <property type="term" value="F:FAD binding"/>
    <property type="evidence" value="ECO:0007669"/>
    <property type="project" value="InterPro"/>
</dbReference>
<dbReference type="PANTHER" id="PTHR43876:SF8">
    <property type="entry name" value="2-OCTAPRENYL-6-METHOXYPHENOL HYDROXYLASE"/>
    <property type="match status" value="1"/>
</dbReference>
<keyword evidence="4" id="KW-0285">Flavoprotein</keyword>
<evidence type="ECO:0000256" key="6">
    <source>
        <dbReference type="ARBA" id="ARBA00023002"/>
    </source>
</evidence>
<dbReference type="GO" id="GO:0008681">
    <property type="term" value="F:2-octaprenyl-6-methoxyphenol hydroxylase activity"/>
    <property type="evidence" value="ECO:0007669"/>
    <property type="project" value="InterPro"/>
</dbReference>
<evidence type="ECO:0000256" key="4">
    <source>
        <dbReference type="ARBA" id="ARBA00022630"/>
    </source>
</evidence>
<keyword evidence="7" id="KW-0503">Monooxygenase</keyword>
<dbReference type="PROSITE" id="PS01304">
    <property type="entry name" value="UBIH"/>
    <property type="match status" value="1"/>
</dbReference>
<proteinExistence type="inferred from homology"/>
<evidence type="ECO:0000313" key="10">
    <source>
        <dbReference type="Proteomes" id="UP000275281"/>
    </source>
</evidence>
<evidence type="ECO:0000256" key="1">
    <source>
        <dbReference type="ARBA" id="ARBA00001974"/>
    </source>
</evidence>
<dbReference type="InterPro" id="IPR002938">
    <property type="entry name" value="FAD-bd"/>
</dbReference>
<dbReference type="InterPro" id="IPR011295">
    <property type="entry name" value="UbiH"/>
</dbReference>
<dbReference type="UniPathway" id="UPA00232"/>
<evidence type="ECO:0000256" key="3">
    <source>
        <dbReference type="ARBA" id="ARBA00005349"/>
    </source>
</evidence>
<organism evidence="9 10">
    <name type="scientific">Alteromonas sediminis</name>
    <dbReference type="NCBI Taxonomy" id="2259342"/>
    <lineage>
        <taxon>Bacteria</taxon>
        <taxon>Pseudomonadati</taxon>
        <taxon>Pseudomonadota</taxon>
        <taxon>Gammaproteobacteria</taxon>
        <taxon>Alteromonadales</taxon>
        <taxon>Alteromonadaceae</taxon>
        <taxon>Alteromonas/Salinimonas group</taxon>
        <taxon>Alteromonas</taxon>
    </lineage>
</organism>
<evidence type="ECO:0000313" key="9">
    <source>
        <dbReference type="EMBL" id="RPJ67986.1"/>
    </source>
</evidence>